<feature type="compositionally biased region" description="Polar residues" evidence="1">
    <location>
        <begin position="90"/>
        <end position="100"/>
    </location>
</feature>
<feature type="signal peptide" evidence="3">
    <location>
        <begin position="1"/>
        <end position="27"/>
    </location>
</feature>
<protein>
    <submittedName>
        <fullName evidence="4">LPXTG cell wall anchor domain-containing protein</fullName>
    </submittedName>
</protein>
<accession>A0ABS3LGM6</accession>
<sequence>MKKKTRYLIGIAAISLLALSGSAETFAGESQGSRATVSVLSDDMEEPVTGIEGSTPEGTEHSKDPDPGSSGSESTEPSSSESHEDGTKPGTGNSGNKQDPSNQGAQNNSNTSNNINSGIAVNSNTQNVSHSNGNQHKQYPQTNDRYTPLYSILGGIILLAGLAGIYITHKKKGENKNEKN</sequence>
<feature type="compositionally biased region" description="Low complexity" evidence="1">
    <location>
        <begin position="67"/>
        <end position="80"/>
    </location>
</feature>
<keyword evidence="2" id="KW-0472">Membrane</keyword>
<dbReference type="Proteomes" id="UP000664601">
    <property type="component" value="Unassembled WGS sequence"/>
</dbReference>
<evidence type="ECO:0000313" key="4">
    <source>
        <dbReference type="EMBL" id="MBO1308787.1"/>
    </source>
</evidence>
<reference evidence="4 5" key="1">
    <citation type="submission" date="2021-03" db="EMBL/GenBank/DDBJ databases">
        <title>Enterococcal diversity collection.</title>
        <authorList>
            <person name="Gilmore M.S."/>
            <person name="Schwartzman J."/>
            <person name="Van Tyne D."/>
            <person name="Martin M."/>
            <person name="Earl A.M."/>
            <person name="Manson A.L."/>
            <person name="Straub T."/>
            <person name="Salamzade R."/>
            <person name="Saavedra J."/>
            <person name="Lebreton F."/>
            <person name="Prichula J."/>
            <person name="Schaufler K."/>
            <person name="Gaca A."/>
            <person name="Sgardioli B."/>
            <person name="Wagenaar J."/>
            <person name="Strong T."/>
        </authorList>
    </citation>
    <scope>NUCLEOTIDE SEQUENCE [LARGE SCALE GENOMIC DNA]</scope>
    <source>
        <strain evidence="4 5">669A</strain>
    </source>
</reference>
<gene>
    <name evidence="4" type="ORF">JZO70_21625</name>
</gene>
<feature type="region of interest" description="Disordered" evidence="1">
    <location>
        <begin position="25"/>
        <end position="142"/>
    </location>
</feature>
<keyword evidence="2" id="KW-0812">Transmembrane</keyword>
<keyword evidence="5" id="KW-1185">Reference proteome</keyword>
<evidence type="ECO:0000256" key="2">
    <source>
        <dbReference type="SAM" id="Phobius"/>
    </source>
</evidence>
<feature type="compositionally biased region" description="Low complexity" evidence="1">
    <location>
        <begin position="101"/>
        <end position="120"/>
    </location>
</feature>
<keyword evidence="3" id="KW-0732">Signal</keyword>
<feature type="transmembrane region" description="Helical" evidence="2">
    <location>
        <begin position="149"/>
        <end position="167"/>
    </location>
</feature>
<dbReference type="EMBL" id="JAFREM010000042">
    <property type="protein sequence ID" value="MBO1308787.1"/>
    <property type="molecule type" value="Genomic_DNA"/>
</dbReference>
<evidence type="ECO:0000256" key="3">
    <source>
        <dbReference type="SAM" id="SignalP"/>
    </source>
</evidence>
<feature type="chain" id="PRO_5045566956" evidence="3">
    <location>
        <begin position="28"/>
        <end position="180"/>
    </location>
</feature>
<proteinExistence type="predicted"/>
<organism evidence="4 5">
    <name type="scientific">Candidatus Enterococcus moelleringii</name>
    <dbReference type="NCBI Taxonomy" id="2815325"/>
    <lineage>
        <taxon>Bacteria</taxon>
        <taxon>Bacillati</taxon>
        <taxon>Bacillota</taxon>
        <taxon>Bacilli</taxon>
        <taxon>Lactobacillales</taxon>
        <taxon>Enterococcaceae</taxon>
        <taxon>Enterococcus</taxon>
    </lineage>
</organism>
<evidence type="ECO:0000256" key="1">
    <source>
        <dbReference type="SAM" id="MobiDB-lite"/>
    </source>
</evidence>
<comment type="caution">
    <text evidence="4">The sequence shown here is derived from an EMBL/GenBank/DDBJ whole genome shotgun (WGS) entry which is preliminary data.</text>
</comment>
<keyword evidence="2" id="KW-1133">Transmembrane helix</keyword>
<name>A0ABS3LGM6_9ENTE</name>
<evidence type="ECO:0000313" key="5">
    <source>
        <dbReference type="Proteomes" id="UP000664601"/>
    </source>
</evidence>
<feature type="compositionally biased region" description="Polar residues" evidence="1">
    <location>
        <begin position="121"/>
        <end position="142"/>
    </location>
</feature>
<dbReference type="RefSeq" id="WP_207675777.1">
    <property type="nucleotide sequence ID" value="NZ_JAFREM010000042.1"/>
</dbReference>
<dbReference type="NCBIfam" id="TIGR01167">
    <property type="entry name" value="LPXTG_anchor"/>
    <property type="match status" value="1"/>
</dbReference>
<feature type="compositionally biased region" description="Polar residues" evidence="1">
    <location>
        <begin position="28"/>
        <end position="39"/>
    </location>
</feature>